<dbReference type="GeneID" id="66056057"/>
<evidence type="ECO:0000256" key="1">
    <source>
        <dbReference type="SAM" id="MobiDB-lite"/>
    </source>
</evidence>
<dbReference type="Proteomes" id="UP000006906">
    <property type="component" value="Chromosome 13"/>
</dbReference>
<protein>
    <submittedName>
        <fullName evidence="2">Uncharacterized protein</fullName>
    </submittedName>
</protein>
<sequence>MGSLVGCESTSYCSCTCGSPSAATGGVADSHSQNLHAAGAVTAVATANRPRSSLKAFAEVRQDWLVKLRITPTRSRRAAPPPSASAAPEPAA</sequence>
<dbReference type="EMBL" id="CM008974">
    <property type="protein sequence ID" value="PNW74185.1"/>
    <property type="molecule type" value="Genomic_DNA"/>
</dbReference>
<reference evidence="2 3" key="1">
    <citation type="journal article" date="2007" name="Science">
        <title>The Chlamydomonas genome reveals the evolution of key animal and plant functions.</title>
        <authorList>
            <person name="Merchant S.S."/>
            <person name="Prochnik S.E."/>
            <person name="Vallon O."/>
            <person name="Harris E.H."/>
            <person name="Karpowicz S.J."/>
            <person name="Witman G.B."/>
            <person name="Terry A."/>
            <person name="Salamov A."/>
            <person name="Fritz-Laylin L.K."/>
            <person name="Marechal-Drouard L."/>
            <person name="Marshall W.F."/>
            <person name="Qu L.H."/>
            <person name="Nelson D.R."/>
            <person name="Sanderfoot A.A."/>
            <person name="Spalding M.H."/>
            <person name="Kapitonov V.V."/>
            <person name="Ren Q."/>
            <person name="Ferris P."/>
            <person name="Lindquist E."/>
            <person name="Shapiro H."/>
            <person name="Lucas S.M."/>
            <person name="Grimwood J."/>
            <person name="Schmutz J."/>
            <person name="Cardol P."/>
            <person name="Cerutti H."/>
            <person name="Chanfreau G."/>
            <person name="Chen C.L."/>
            <person name="Cognat V."/>
            <person name="Croft M.T."/>
            <person name="Dent R."/>
            <person name="Dutcher S."/>
            <person name="Fernandez E."/>
            <person name="Fukuzawa H."/>
            <person name="Gonzalez-Ballester D."/>
            <person name="Gonzalez-Halphen D."/>
            <person name="Hallmann A."/>
            <person name="Hanikenne M."/>
            <person name="Hippler M."/>
            <person name="Inwood W."/>
            <person name="Jabbari K."/>
            <person name="Kalanon M."/>
            <person name="Kuras R."/>
            <person name="Lefebvre P.A."/>
            <person name="Lemaire S.D."/>
            <person name="Lobanov A.V."/>
            <person name="Lohr M."/>
            <person name="Manuell A."/>
            <person name="Meier I."/>
            <person name="Mets L."/>
            <person name="Mittag M."/>
            <person name="Mittelmeier T."/>
            <person name="Moroney J.V."/>
            <person name="Moseley J."/>
            <person name="Napoli C."/>
            <person name="Nedelcu A.M."/>
            <person name="Niyogi K."/>
            <person name="Novoselov S.V."/>
            <person name="Paulsen I.T."/>
            <person name="Pazour G."/>
            <person name="Purton S."/>
            <person name="Ral J.P."/>
            <person name="Riano-Pachon D.M."/>
            <person name="Riekhof W."/>
            <person name="Rymarquis L."/>
            <person name="Schroda M."/>
            <person name="Stern D."/>
            <person name="Umen J."/>
            <person name="Willows R."/>
            <person name="Wilson N."/>
            <person name="Zimmer S.L."/>
            <person name="Allmer J."/>
            <person name="Balk J."/>
            <person name="Bisova K."/>
            <person name="Chen C.J."/>
            <person name="Elias M."/>
            <person name="Gendler K."/>
            <person name="Hauser C."/>
            <person name="Lamb M.R."/>
            <person name="Ledford H."/>
            <person name="Long J.C."/>
            <person name="Minagawa J."/>
            <person name="Page M.D."/>
            <person name="Pan J."/>
            <person name="Pootakham W."/>
            <person name="Roje S."/>
            <person name="Rose A."/>
            <person name="Stahlberg E."/>
            <person name="Terauchi A.M."/>
            <person name="Yang P."/>
            <person name="Ball S."/>
            <person name="Bowler C."/>
            <person name="Dieckmann C.L."/>
            <person name="Gladyshev V.N."/>
            <person name="Green P."/>
            <person name="Jorgensen R."/>
            <person name="Mayfield S."/>
            <person name="Mueller-Roeber B."/>
            <person name="Rajamani S."/>
            <person name="Sayre R.T."/>
            <person name="Brokstein P."/>
            <person name="Dubchak I."/>
            <person name="Goodstein D."/>
            <person name="Hornick L."/>
            <person name="Huang Y.W."/>
            <person name="Jhaveri J."/>
            <person name="Luo Y."/>
            <person name="Martinez D."/>
            <person name="Ngau W.C."/>
            <person name="Otillar B."/>
            <person name="Poliakov A."/>
            <person name="Porter A."/>
            <person name="Szajkowski L."/>
            <person name="Werner G."/>
            <person name="Zhou K."/>
            <person name="Grigoriev I.V."/>
            <person name="Rokhsar D.S."/>
            <person name="Grossman A.R."/>
        </authorList>
    </citation>
    <scope>NUCLEOTIDE SEQUENCE [LARGE SCALE GENOMIC DNA]</scope>
    <source>
        <strain evidence="3">CC-503</strain>
    </source>
</reference>
<evidence type="ECO:0000313" key="2">
    <source>
        <dbReference type="EMBL" id="PNW74185.1"/>
    </source>
</evidence>
<name>A0A2K3D0W8_CHLRE</name>
<dbReference type="RefSeq" id="XP_042917690.1">
    <property type="nucleotide sequence ID" value="XM_043069715.1"/>
</dbReference>
<gene>
    <name evidence="2" type="ORF">CHLRE_13g588626v5</name>
</gene>
<dbReference type="InParanoid" id="A0A2K3D0W8"/>
<dbReference type="Gramene" id="PNW74185">
    <property type="protein sequence ID" value="PNW74185"/>
    <property type="gene ID" value="CHLRE_13g588626v5"/>
</dbReference>
<evidence type="ECO:0000313" key="3">
    <source>
        <dbReference type="Proteomes" id="UP000006906"/>
    </source>
</evidence>
<dbReference type="AlphaFoldDB" id="A0A2K3D0W8"/>
<feature type="region of interest" description="Disordered" evidence="1">
    <location>
        <begin position="71"/>
        <end position="92"/>
    </location>
</feature>
<dbReference type="KEGG" id="cre:CHLRE_13g588626v5"/>
<keyword evidence="3" id="KW-1185">Reference proteome</keyword>
<proteinExistence type="predicted"/>
<organism evidence="2 3">
    <name type="scientific">Chlamydomonas reinhardtii</name>
    <name type="common">Chlamydomonas smithii</name>
    <dbReference type="NCBI Taxonomy" id="3055"/>
    <lineage>
        <taxon>Eukaryota</taxon>
        <taxon>Viridiplantae</taxon>
        <taxon>Chlorophyta</taxon>
        <taxon>core chlorophytes</taxon>
        <taxon>Chlorophyceae</taxon>
        <taxon>CS clade</taxon>
        <taxon>Chlamydomonadales</taxon>
        <taxon>Chlamydomonadaceae</taxon>
        <taxon>Chlamydomonas</taxon>
    </lineage>
</organism>
<accession>A0A2K3D0W8</accession>